<dbReference type="Proteomes" id="UP000656244">
    <property type="component" value="Unassembled WGS sequence"/>
</dbReference>
<reference evidence="4" key="1">
    <citation type="submission" date="2020-08" db="EMBL/GenBank/DDBJ databases">
        <title>Hyunsoonleella sp. strain SJ7 genome sequencing and assembly.</title>
        <authorList>
            <person name="Kim I."/>
        </authorList>
    </citation>
    <scope>NUCLEOTIDE SEQUENCE</scope>
    <source>
        <strain evidence="4">SJ7</strain>
    </source>
</reference>
<keyword evidence="1" id="KW-0677">Repeat</keyword>
<gene>
    <name evidence="4" type="ORF">H7U19_11820</name>
</gene>
<evidence type="ECO:0000259" key="3">
    <source>
        <dbReference type="PROSITE" id="PS50825"/>
    </source>
</evidence>
<dbReference type="Gene3D" id="2.60.40.10">
    <property type="entry name" value="Immunoglobulins"/>
    <property type="match status" value="3"/>
</dbReference>
<dbReference type="PANTHER" id="PTHR24273:SF32">
    <property type="entry name" value="HYALIN"/>
    <property type="match status" value="1"/>
</dbReference>
<sequence>MRNKYNFSSTVKKIRVLAIALIAVLPCALSAQIGVQEPSVQTGVQFFWSDTQAVNTDPATIDRVEINGVDYNTFVVPSSYQLTRLGPQGHAFNRIFENQGPPPDHPTSADPNWANDALDAFQDKNLNHYFSSNNNGDSFCNDFTQTGTTNAQQQTLFYSPAIPSNSDGVLAVTERGGNNCFYIEVWGTPVGGGPEQILGDTFVRNSGNYTGCTFGAPNAGSDYWRSGRCNDNGQTIGIALFFLNELAPTGSSITRIVFTGATSDHGDGKFFLLQKYAVDQQLIECLDETYMGDLNILNNEPTGSTYSVVPGTEPNPVTEGTLTLNSNGTYTFVPVSGFIGDATFDYELCLPPPNTTVCDTGSVTLMYVALPPEPTFDIDCSQGNNNQTITVLSPLNVIGTNPDQYEYSIDGGSTWQSGVDFTGLGPNSYNLVVRDTYTNNCERTSSTNPIVLENDDEDPTITCPADVTVNVDAGLCTASGVNLGTPTTSDNCGVASVSNDASEPFALGETTVIWTVTDSAGNTATCEQKVTVVDNIPPTISCPADASRNTDSGVCQYTIQGTEFDPTSNDNCTTTVTNDLNNTATVAGEILSVGDTTITWTVDDGSGNTAQCSVTITVSDNEAPTAICQDITVQLDANGDASITTADIDNGSNDACGIQSLALDTTAFTCANVGANTVTLTVTDNNNNVSTCTATVT</sequence>
<dbReference type="AlphaFoldDB" id="A0A923KLR6"/>
<feature type="signal peptide" evidence="2">
    <location>
        <begin position="1"/>
        <end position="31"/>
    </location>
</feature>
<organism evidence="4 5">
    <name type="scientific">Hyunsoonleella aquatilis</name>
    <dbReference type="NCBI Taxonomy" id="2762758"/>
    <lineage>
        <taxon>Bacteria</taxon>
        <taxon>Pseudomonadati</taxon>
        <taxon>Bacteroidota</taxon>
        <taxon>Flavobacteriia</taxon>
        <taxon>Flavobacteriales</taxon>
        <taxon>Flavobacteriaceae</taxon>
    </lineage>
</organism>
<dbReference type="InterPro" id="IPR013783">
    <property type="entry name" value="Ig-like_fold"/>
</dbReference>
<feature type="chain" id="PRO_5037379504" evidence="2">
    <location>
        <begin position="32"/>
        <end position="697"/>
    </location>
</feature>
<feature type="domain" description="HYR" evidence="3">
    <location>
        <begin position="454"/>
        <end position="532"/>
    </location>
</feature>
<keyword evidence="2" id="KW-0732">Signal</keyword>
<evidence type="ECO:0000256" key="1">
    <source>
        <dbReference type="ARBA" id="ARBA00022737"/>
    </source>
</evidence>
<dbReference type="PANTHER" id="PTHR24273">
    <property type="entry name" value="FI04643P-RELATED"/>
    <property type="match status" value="1"/>
</dbReference>
<dbReference type="InterPro" id="IPR003410">
    <property type="entry name" value="HYR_dom"/>
</dbReference>
<accession>A0A923KLR6</accession>
<dbReference type="EMBL" id="JACNMF010000003">
    <property type="protein sequence ID" value="MBC3759098.1"/>
    <property type="molecule type" value="Genomic_DNA"/>
</dbReference>
<evidence type="ECO:0000256" key="2">
    <source>
        <dbReference type="SAM" id="SignalP"/>
    </source>
</evidence>
<dbReference type="RefSeq" id="WP_186562583.1">
    <property type="nucleotide sequence ID" value="NZ_JACNMF010000003.1"/>
</dbReference>
<name>A0A923KLR6_9FLAO</name>
<protein>
    <submittedName>
        <fullName evidence="4">HYR domain-containing protein</fullName>
    </submittedName>
</protein>
<dbReference type="Pfam" id="PF02494">
    <property type="entry name" value="HYR"/>
    <property type="match status" value="2"/>
</dbReference>
<proteinExistence type="predicted"/>
<dbReference type="PROSITE" id="PS50825">
    <property type="entry name" value="HYR"/>
    <property type="match status" value="2"/>
</dbReference>
<feature type="non-terminal residue" evidence="4">
    <location>
        <position position="697"/>
    </location>
</feature>
<keyword evidence="5" id="KW-1185">Reference proteome</keyword>
<feature type="domain" description="HYR" evidence="3">
    <location>
        <begin position="533"/>
        <end position="620"/>
    </location>
</feature>
<evidence type="ECO:0000313" key="5">
    <source>
        <dbReference type="Proteomes" id="UP000656244"/>
    </source>
</evidence>
<comment type="caution">
    <text evidence="4">The sequence shown here is derived from an EMBL/GenBank/DDBJ whole genome shotgun (WGS) entry which is preliminary data.</text>
</comment>
<evidence type="ECO:0000313" key="4">
    <source>
        <dbReference type="EMBL" id="MBC3759098.1"/>
    </source>
</evidence>